<dbReference type="EMBL" id="JAQQXT010000001">
    <property type="protein sequence ID" value="MDC8770232.1"/>
    <property type="molecule type" value="Genomic_DNA"/>
</dbReference>
<keyword evidence="4" id="KW-1185">Reference proteome</keyword>
<keyword evidence="1" id="KW-0732">Signal</keyword>
<dbReference type="InterPro" id="IPR043504">
    <property type="entry name" value="Peptidase_S1_PA_chymotrypsin"/>
</dbReference>
<dbReference type="GO" id="GO:0016787">
    <property type="term" value="F:hydrolase activity"/>
    <property type="evidence" value="ECO:0007669"/>
    <property type="project" value="UniProtKB-KW"/>
</dbReference>
<name>A0ABT5K8E3_9BURK</name>
<protein>
    <submittedName>
        <fullName evidence="3">Trypsin-like serine protease</fullName>
        <ecNumber evidence="3">3.4.21.-</ecNumber>
    </submittedName>
</protein>
<evidence type="ECO:0000256" key="1">
    <source>
        <dbReference type="SAM" id="SignalP"/>
    </source>
</evidence>
<accession>A0ABT5K8E3</accession>
<evidence type="ECO:0000313" key="3">
    <source>
        <dbReference type="EMBL" id="MDC8770232.1"/>
    </source>
</evidence>
<dbReference type="InterPro" id="IPR009003">
    <property type="entry name" value="Peptidase_S1_PA"/>
</dbReference>
<dbReference type="EC" id="3.4.21.-" evidence="3"/>
<dbReference type="Gene3D" id="2.40.10.10">
    <property type="entry name" value="Trypsin-like serine proteases"/>
    <property type="match status" value="1"/>
</dbReference>
<proteinExistence type="predicted"/>
<feature type="signal peptide" evidence="1">
    <location>
        <begin position="1"/>
        <end position="31"/>
    </location>
</feature>
<feature type="domain" description="Peptidase S1" evidence="2">
    <location>
        <begin position="32"/>
        <end position="240"/>
    </location>
</feature>
<gene>
    <name evidence="3" type="ORF">PRZ03_01520</name>
</gene>
<dbReference type="Proteomes" id="UP001221189">
    <property type="component" value="Unassembled WGS sequence"/>
</dbReference>
<dbReference type="InterPro" id="IPR001254">
    <property type="entry name" value="Trypsin_dom"/>
</dbReference>
<sequence>MKLKAASLLLTLTNLSGATLLSLGLAQSAHAIVGGTATTAFEQVSGSAASAVQIAPNWVLTARHVGLGIGSSFSNGLGNSVVAARYNAGNGVQLSDDLALLRLTSSIAGPQLDLWADSLAPAPVGSWYSGLDATIVSGKNHSPRGYGFTQVVDFIPQLDVTDNSINDLATVNYLQAVSPGNAAPYVQGGDSGGALFRGHVTDSTSALWGITSAVDVTAGVHSSLFVQLASYRSWIDQTMLADTADIQTAHWISAVPEVSSSLMMLLGLAGMGFVAGARTRRT</sequence>
<feature type="chain" id="PRO_5046626262" evidence="1">
    <location>
        <begin position="32"/>
        <end position="282"/>
    </location>
</feature>
<dbReference type="SUPFAM" id="SSF50494">
    <property type="entry name" value="Trypsin-like serine proteases"/>
    <property type="match status" value="1"/>
</dbReference>
<dbReference type="PROSITE" id="PS50240">
    <property type="entry name" value="TRYPSIN_DOM"/>
    <property type="match status" value="1"/>
</dbReference>
<dbReference type="Pfam" id="PF00089">
    <property type="entry name" value="Trypsin"/>
    <property type="match status" value="1"/>
</dbReference>
<evidence type="ECO:0000259" key="2">
    <source>
        <dbReference type="PROSITE" id="PS50240"/>
    </source>
</evidence>
<dbReference type="RefSeq" id="WP_273598705.1">
    <property type="nucleotide sequence ID" value="NZ_JAQQXT010000001.1"/>
</dbReference>
<organism evidence="3 4">
    <name type="scientific">Roseateles albus</name>
    <dbReference type="NCBI Taxonomy" id="2987525"/>
    <lineage>
        <taxon>Bacteria</taxon>
        <taxon>Pseudomonadati</taxon>
        <taxon>Pseudomonadota</taxon>
        <taxon>Betaproteobacteria</taxon>
        <taxon>Burkholderiales</taxon>
        <taxon>Sphaerotilaceae</taxon>
        <taxon>Roseateles</taxon>
    </lineage>
</organism>
<keyword evidence="3" id="KW-0378">Hydrolase</keyword>
<evidence type="ECO:0000313" key="4">
    <source>
        <dbReference type="Proteomes" id="UP001221189"/>
    </source>
</evidence>
<reference evidence="3 4" key="1">
    <citation type="submission" date="2022-10" db="EMBL/GenBank/DDBJ databases">
        <title>Paucibacter sp. hw1 Genome sequencing.</title>
        <authorList>
            <person name="Park S."/>
        </authorList>
    </citation>
    <scope>NUCLEOTIDE SEQUENCE [LARGE SCALE GENOMIC DNA]</scope>
    <source>
        <strain evidence="4">hw1</strain>
    </source>
</reference>
<comment type="caution">
    <text evidence="3">The sequence shown here is derived from an EMBL/GenBank/DDBJ whole genome shotgun (WGS) entry which is preliminary data.</text>
</comment>